<organism evidence="1 2">
    <name type="scientific">Streptomyces luteoverticillatus</name>
    <name type="common">Streptoverticillium luteoverticillatus</name>
    <dbReference type="NCBI Taxonomy" id="66425"/>
    <lineage>
        <taxon>Bacteria</taxon>
        <taxon>Bacillati</taxon>
        <taxon>Actinomycetota</taxon>
        <taxon>Actinomycetes</taxon>
        <taxon>Kitasatosporales</taxon>
        <taxon>Streptomycetaceae</taxon>
        <taxon>Streptomyces</taxon>
    </lineage>
</organism>
<proteinExistence type="predicted"/>
<dbReference type="EMBL" id="CP034587">
    <property type="protein sequence ID" value="AZQ70275.1"/>
    <property type="molecule type" value="Genomic_DNA"/>
</dbReference>
<dbReference type="Proteomes" id="UP000267900">
    <property type="component" value="Chromosome"/>
</dbReference>
<keyword evidence="2" id="KW-1185">Reference proteome</keyword>
<dbReference type="AlphaFoldDB" id="A0A3Q9FTE8"/>
<name>A0A3Q9FTE8_STRLT</name>
<reference evidence="1 2" key="1">
    <citation type="submission" date="2018-12" db="EMBL/GenBank/DDBJ databases">
        <title>The whole draft genome of Streptomyce luteoverticillatus CGMCC 15060.</title>
        <authorList>
            <person name="Feng Z."/>
            <person name="Chen G."/>
            <person name="Zhang J."/>
            <person name="Zhu H."/>
            <person name="Yu X."/>
            <person name="Zhang W."/>
            <person name="Zhang X."/>
        </authorList>
    </citation>
    <scope>NUCLEOTIDE SEQUENCE [LARGE SCALE GENOMIC DNA]</scope>
    <source>
        <strain evidence="1 2">CGMCC 15060</strain>
    </source>
</reference>
<gene>
    <name evidence="1" type="ORF">EKH77_02745</name>
</gene>
<evidence type="ECO:0000313" key="2">
    <source>
        <dbReference type="Proteomes" id="UP000267900"/>
    </source>
</evidence>
<protein>
    <submittedName>
        <fullName evidence="1">Uncharacterized protein</fullName>
    </submittedName>
</protein>
<sequence>MFIRALIERLRCLALHWLTGLRPSVIVRLILAFPALHLHRAWSYRAFFRAARVAAAQRCRADGVFARLLTLAEPCT</sequence>
<dbReference type="RefSeq" id="WP_126912840.1">
    <property type="nucleotide sequence ID" value="NZ_CP034587.1"/>
</dbReference>
<accession>A0A3Q9FTE8</accession>
<evidence type="ECO:0000313" key="1">
    <source>
        <dbReference type="EMBL" id="AZQ70275.1"/>
    </source>
</evidence>